<keyword evidence="3" id="KW-1185">Reference proteome</keyword>
<reference evidence="2" key="1">
    <citation type="journal article" date="2020" name="Cell">
        <title>Large-Scale Comparative Analyses of Tick Genomes Elucidate Their Genetic Diversity and Vector Capacities.</title>
        <authorList>
            <consortium name="Tick Genome and Microbiome Consortium (TIGMIC)"/>
            <person name="Jia N."/>
            <person name="Wang J."/>
            <person name="Shi W."/>
            <person name="Du L."/>
            <person name="Sun Y."/>
            <person name="Zhan W."/>
            <person name="Jiang J.F."/>
            <person name="Wang Q."/>
            <person name="Zhang B."/>
            <person name="Ji P."/>
            <person name="Bell-Sakyi L."/>
            <person name="Cui X.M."/>
            <person name="Yuan T.T."/>
            <person name="Jiang B.G."/>
            <person name="Yang W.F."/>
            <person name="Lam T.T."/>
            <person name="Chang Q.C."/>
            <person name="Ding S.J."/>
            <person name="Wang X.J."/>
            <person name="Zhu J.G."/>
            <person name="Ruan X.D."/>
            <person name="Zhao L."/>
            <person name="Wei J.T."/>
            <person name="Ye R.Z."/>
            <person name="Que T.C."/>
            <person name="Du C.H."/>
            <person name="Zhou Y.H."/>
            <person name="Cheng J.X."/>
            <person name="Dai P.F."/>
            <person name="Guo W.B."/>
            <person name="Han X.H."/>
            <person name="Huang E.J."/>
            <person name="Li L.F."/>
            <person name="Wei W."/>
            <person name="Gao Y.C."/>
            <person name="Liu J.Z."/>
            <person name="Shao H.Z."/>
            <person name="Wang X."/>
            <person name="Wang C.C."/>
            <person name="Yang T.C."/>
            <person name="Huo Q.B."/>
            <person name="Li W."/>
            <person name="Chen H.Y."/>
            <person name="Chen S.E."/>
            <person name="Zhou L.G."/>
            <person name="Ni X.B."/>
            <person name="Tian J.H."/>
            <person name="Sheng Y."/>
            <person name="Liu T."/>
            <person name="Pan Y.S."/>
            <person name="Xia L.Y."/>
            <person name="Li J."/>
            <person name="Zhao F."/>
            <person name="Cao W.C."/>
        </authorList>
    </citation>
    <scope>NUCLEOTIDE SEQUENCE</scope>
    <source>
        <strain evidence="2">Rmic-2018</strain>
    </source>
</reference>
<evidence type="ECO:0000313" key="2">
    <source>
        <dbReference type="EMBL" id="KAH8030321.1"/>
    </source>
</evidence>
<evidence type="ECO:0000256" key="1">
    <source>
        <dbReference type="SAM" id="MobiDB-lite"/>
    </source>
</evidence>
<dbReference type="EMBL" id="JABSTU010000005">
    <property type="protein sequence ID" value="KAH8030321.1"/>
    <property type="molecule type" value="Genomic_DNA"/>
</dbReference>
<organism evidence="2 3">
    <name type="scientific">Rhipicephalus microplus</name>
    <name type="common">Cattle tick</name>
    <name type="synonym">Boophilus microplus</name>
    <dbReference type="NCBI Taxonomy" id="6941"/>
    <lineage>
        <taxon>Eukaryota</taxon>
        <taxon>Metazoa</taxon>
        <taxon>Ecdysozoa</taxon>
        <taxon>Arthropoda</taxon>
        <taxon>Chelicerata</taxon>
        <taxon>Arachnida</taxon>
        <taxon>Acari</taxon>
        <taxon>Parasitiformes</taxon>
        <taxon>Ixodida</taxon>
        <taxon>Ixodoidea</taxon>
        <taxon>Ixodidae</taxon>
        <taxon>Rhipicephalinae</taxon>
        <taxon>Rhipicephalus</taxon>
        <taxon>Boophilus</taxon>
    </lineage>
</organism>
<gene>
    <name evidence="2" type="ORF">HPB51_006753</name>
</gene>
<dbReference type="Proteomes" id="UP000821866">
    <property type="component" value="Chromosome 3"/>
</dbReference>
<dbReference type="AlphaFoldDB" id="A0A9J6E823"/>
<accession>A0A9J6E823</accession>
<name>A0A9J6E823_RHIMP</name>
<protein>
    <submittedName>
        <fullName evidence="2">Uncharacterized protein</fullName>
    </submittedName>
</protein>
<sequence length="227" mass="25206">MVTGDISDDAMGARDAHDDEENAECSPFAKRKPTRKVNLEQLHLERKQLQDDHSASNDDVICLQTIATVNIRSCAAVTARYSLVAYYGGKFTRQARHKLSWSAVQFIPTSHQKSLPWRGVKVYPRVLESRGSASEKVLMVAAGYSLDLRKASVLADSVLMRDLTDSGVVEFYVSLRLQQLSPPGFISIVSIQGSSTKKEPYLAKLNESVLLGTETLRNLSKYAEQEL</sequence>
<feature type="region of interest" description="Disordered" evidence="1">
    <location>
        <begin position="1"/>
        <end position="30"/>
    </location>
</feature>
<evidence type="ECO:0000313" key="3">
    <source>
        <dbReference type="Proteomes" id="UP000821866"/>
    </source>
</evidence>
<reference evidence="2" key="2">
    <citation type="submission" date="2021-09" db="EMBL/GenBank/DDBJ databases">
        <authorList>
            <person name="Jia N."/>
            <person name="Wang J."/>
            <person name="Shi W."/>
            <person name="Du L."/>
            <person name="Sun Y."/>
            <person name="Zhan W."/>
            <person name="Jiang J."/>
            <person name="Wang Q."/>
            <person name="Zhang B."/>
            <person name="Ji P."/>
            <person name="Sakyi L.B."/>
            <person name="Cui X."/>
            <person name="Yuan T."/>
            <person name="Jiang B."/>
            <person name="Yang W."/>
            <person name="Lam T.T.-Y."/>
            <person name="Chang Q."/>
            <person name="Ding S."/>
            <person name="Wang X."/>
            <person name="Zhu J."/>
            <person name="Ruan X."/>
            <person name="Zhao L."/>
            <person name="Wei J."/>
            <person name="Que T."/>
            <person name="Du C."/>
            <person name="Cheng J."/>
            <person name="Dai P."/>
            <person name="Han X."/>
            <person name="Huang E."/>
            <person name="Gao Y."/>
            <person name="Liu J."/>
            <person name="Shao H."/>
            <person name="Ye R."/>
            <person name="Li L."/>
            <person name="Wei W."/>
            <person name="Wang X."/>
            <person name="Wang C."/>
            <person name="Huo Q."/>
            <person name="Li W."/>
            <person name="Guo W."/>
            <person name="Chen H."/>
            <person name="Chen S."/>
            <person name="Zhou L."/>
            <person name="Zhou L."/>
            <person name="Ni X."/>
            <person name="Tian J."/>
            <person name="Zhou Y."/>
            <person name="Sheng Y."/>
            <person name="Liu T."/>
            <person name="Pan Y."/>
            <person name="Xia L."/>
            <person name="Li J."/>
            <person name="Zhao F."/>
            <person name="Cao W."/>
        </authorList>
    </citation>
    <scope>NUCLEOTIDE SEQUENCE</scope>
    <source>
        <strain evidence="2">Rmic-2018</strain>
        <tissue evidence="2">Larvae</tissue>
    </source>
</reference>
<proteinExistence type="predicted"/>
<comment type="caution">
    <text evidence="2">The sequence shown here is derived from an EMBL/GenBank/DDBJ whole genome shotgun (WGS) entry which is preliminary data.</text>
</comment>
<dbReference type="VEuPathDB" id="VectorBase:LOC119165182"/>